<dbReference type="PANTHER" id="PTHR34834">
    <property type="entry name" value="SPERMATID MATURATION PROTEIN 1"/>
    <property type="match status" value="1"/>
</dbReference>
<organism evidence="8 9">
    <name type="scientific">Phyllostomus discolor</name>
    <name type="common">pale spear-nosed bat</name>
    <dbReference type="NCBI Taxonomy" id="89673"/>
    <lineage>
        <taxon>Eukaryota</taxon>
        <taxon>Metazoa</taxon>
        <taxon>Chordata</taxon>
        <taxon>Craniata</taxon>
        <taxon>Vertebrata</taxon>
        <taxon>Euteleostomi</taxon>
        <taxon>Mammalia</taxon>
        <taxon>Eutheria</taxon>
        <taxon>Laurasiatheria</taxon>
        <taxon>Chiroptera</taxon>
        <taxon>Yangochiroptera</taxon>
        <taxon>Phyllostomidae</taxon>
        <taxon>Phyllostominae</taxon>
        <taxon>Phyllostomus</taxon>
    </lineage>
</organism>
<feature type="region of interest" description="Disordered" evidence="5">
    <location>
        <begin position="512"/>
        <end position="550"/>
    </location>
</feature>
<sequence>MSEQAHHGAPRCSGTNPRKCQDLGDSILLILGSFILLNVGINVVTLLWRHLKSSLRILFRHFFPKADKQPSCIGSHPMCMRCSMDPKNLCSEVSSHFHHHPSFLLKHPNNLDSWIPDMNDEKASRCCWISPQCGHTRGPVETPWGLWKEGMIGAGEAPQVTASKAQDTFISKQETSPQFPKMNKLDMVPHHVPQENTNKAPDYDPAQAPAPPPAPAPALAQAQTHSPVRPPEHTPTQARSHSPVRPPEHTPTQARTHSPVRPPEHTPTQARTHSPVRPPEHTPTQARTHSPVRPPEHTPTQARTHSPVRPPEHTPTQARTHSPVRPPEHTPTQAPTHSPVCPPEHTPTQAHVPEHISAHTLAQAPAQDPMHALACSLGHILEHIKAHTPTIDMDHTHLTHTCAHTLVPPQTSAPDPPLTSAPATTPDPAPTPASVPLPASIPAPVLVMATTTTPVPSPMPTVTPTHSLTPIPSTLNAFSQGLSTDHVVYDTLRVKQNLSNVCPTQNAECSRKNLGTLSRPQDGQGLANSGPAEQTSKQLSRDTDKSSTGSILGYSELENVEWKISNDAKDKFLQPKTIPYCSFHPCSCERRNTDYQPPVYPKLLVYSKDASPSQLCLHPPTSAQNSPCIASVPCTLSLPLVSPRSFVHQPTNHQVKPSNSIQTPIFPPISKSPQSIPCSQFPIPPQFSTISQPTTQPQSPELHKSLGLTQDSGLQRTSGSLKDSVFAKNPGLNQDPGLYRFPGLSQHPHLCKKLGHSQDSGLHKNPITQDPGPQKSPGPPQDVCVSTSPCLTQPSGLHKNTPLPKASDIQRSSGFVQHSGVHRNPKQNQETTRYKSQDLSQTTGLHNSPGPYQDSEGCKSTDNAQDPGVSRSLGFTQYSGPHKSPCLAEDSEVNKSSGLSQESGLHKSPRLVQTSGFPKASGLTQNSENYRNLGLTQDSDLWMNSVLTQASVVKKRCGLTQDVGIYRSPEDTQGPNFHKYSGINQDPGQHKGPAITQDSGLPTTHSLTKESRLHKGSCFTPNPDLHKNPGLALCTNSIRVMDPSQTPKSTLSLMKSFASDKAPWKNAEQHPPCISDPLSQNSCPSKARVIYSDLQTFSEVPVLIEMQPSSQRAGGQDWVYCPVDTVPPACQNYCQTSMPPKVNWKTHCPRSCAQVGHVVFDARQRQFGVGRDKCEALSSRRLQQEASSNSGETTKWGYQCVMRPSEKEGTKMHQK</sequence>
<evidence type="ECO:0000256" key="4">
    <source>
        <dbReference type="ARBA" id="ARBA00023136"/>
    </source>
</evidence>
<accession>A0A834E0Y6</accession>
<dbReference type="GO" id="GO:0030317">
    <property type="term" value="P:flagellated sperm motility"/>
    <property type="evidence" value="ECO:0007669"/>
    <property type="project" value="TreeGrafter"/>
</dbReference>
<feature type="region of interest" description="Disordered" evidence="5">
    <location>
        <begin position="682"/>
        <end position="705"/>
    </location>
</feature>
<feature type="region of interest" description="Disordered" evidence="5">
    <location>
        <begin position="158"/>
        <end position="350"/>
    </location>
</feature>
<comment type="subcellular location">
    <subcellularLocation>
        <location evidence="1">Membrane</location>
        <topology evidence="1">Single-pass membrane protein</topology>
    </subcellularLocation>
</comment>
<evidence type="ECO:0000256" key="2">
    <source>
        <dbReference type="ARBA" id="ARBA00022692"/>
    </source>
</evidence>
<evidence type="ECO:0000256" key="5">
    <source>
        <dbReference type="SAM" id="MobiDB-lite"/>
    </source>
</evidence>
<keyword evidence="4 6" id="KW-0472">Membrane</keyword>
<feature type="compositionally biased region" description="Polar residues" evidence="5">
    <location>
        <begin position="837"/>
        <end position="846"/>
    </location>
</feature>
<feature type="compositionally biased region" description="Polar residues" evidence="5">
    <location>
        <begin position="512"/>
        <end position="521"/>
    </location>
</feature>
<name>A0A834E0Y6_9CHIR</name>
<feature type="compositionally biased region" description="Polar residues" evidence="5">
    <location>
        <begin position="911"/>
        <end position="926"/>
    </location>
</feature>
<dbReference type="Pfam" id="PF15670">
    <property type="entry name" value="Spem1"/>
    <property type="match status" value="1"/>
</dbReference>
<comment type="caution">
    <text evidence="8">The sequence shown here is derived from an EMBL/GenBank/DDBJ whole genome shotgun (WGS) entry which is preliminary data.</text>
</comment>
<feature type="region of interest" description="Disordered" evidence="5">
    <location>
        <begin position="408"/>
        <end position="433"/>
    </location>
</feature>
<feature type="compositionally biased region" description="Polar residues" evidence="5">
    <location>
        <begin position="686"/>
        <end position="699"/>
    </location>
</feature>
<evidence type="ECO:0000259" key="7">
    <source>
        <dbReference type="Pfam" id="PF15670"/>
    </source>
</evidence>
<evidence type="ECO:0000256" key="6">
    <source>
        <dbReference type="SAM" id="Phobius"/>
    </source>
</evidence>
<dbReference type="GO" id="GO:0007291">
    <property type="term" value="P:sperm individualization"/>
    <property type="evidence" value="ECO:0007669"/>
    <property type="project" value="TreeGrafter"/>
</dbReference>
<dbReference type="GO" id="GO:0016020">
    <property type="term" value="C:membrane"/>
    <property type="evidence" value="ECO:0007669"/>
    <property type="project" value="UniProtKB-SubCell"/>
</dbReference>
<feature type="domain" description="Spermatid maturation protein 1 N-terminal" evidence="7">
    <location>
        <begin position="1"/>
        <end position="71"/>
    </location>
</feature>
<dbReference type="Proteomes" id="UP000664940">
    <property type="component" value="Unassembled WGS sequence"/>
</dbReference>
<evidence type="ECO:0000256" key="1">
    <source>
        <dbReference type="ARBA" id="ARBA00004167"/>
    </source>
</evidence>
<keyword evidence="3 6" id="KW-1133">Transmembrane helix</keyword>
<evidence type="ECO:0000256" key="3">
    <source>
        <dbReference type="ARBA" id="ARBA00022989"/>
    </source>
</evidence>
<dbReference type="GO" id="GO:0005737">
    <property type="term" value="C:cytoplasm"/>
    <property type="evidence" value="ECO:0007669"/>
    <property type="project" value="TreeGrafter"/>
</dbReference>
<feature type="region of interest" description="Disordered" evidence="5">
    <location>
        <begin position="749"/>
        <end position="926"/>
    </location>
</feature>
<feature type="compositionally biased region" description="Polar residues" evidence="5">
    <location>
        <begin position="784"/>
        <end position="795"/>
    </location>
</feature>
<protein>
    <submittedName>
        <fullName evidence="8">SPEM family member 3</fullName>
    </submittedName>
</protein>
<reference evidence="8 9" key="1">
    <citation type="journal article" date="2020" name="Nature">
        <title>Six reference-quality genomes reveal evolution of bat adaptations.</title>
        <authorList>
            <person name="Jebb D."/>
            <person name="Huang Z."/>
            <person name="Pippel M."/>
            <person name="Hughes G.M."/>
            <person name="Lavrichenko K."/>
            <person name="Devanna P."/>
            <person name="Winkler S."/>
            <person name="Jermiin L.S."/>
            <person name="Skirmuntt E.C."/>
            <person name="Katzourakis A."/>
            <person name="Burkitt-Gray L."/>
            <person name="Ray D.A."/>
            <person name="Sullivan K.A.M."/>
            <person name="Roscito J.G."/>
            <person name="Kirilenko B.M."/>
            <person name="Davalos L.M."/>
            <person name="Corthals A.P."/>
            <person name="Power M.L."/>
            <person name="Jones G."/>
            <person name="Ransome R.D."/>
            <person name="Dechmann D.K.N."/>
            <person name="Locatelli A.G."/>
            <person name="Puechmaille S.J."/>
            <person name="Fedrigo O."/>
            <person name="Jarvis E.D."/>
            <person name="Hiller M."/>
            <person name="Vernes S.C."/>
            <person name="Myers E.W."/>
            <person name="Teeling E.C."/>
        </authorList>
    </citation>
    <scope>NUCLEOTIDE SEQUENCE [LARGE SCALE GENOMIC DNA]</scope>
    <source>
        <strain evidence="8">Bat1K_MPI-CBG_1</strain>
    </source>
</reference>
<keyword evidence="2 6" id="KW-0812">Transmembrane</keyword>
<dbReference type="EMBL" id="JABVXQ010000008">
    <property type="protein sequence ID" value="KAF6097342.1"/>
    <property type="molecule type" value="Genomic_DNA"/>
</dbReference>
<feature type="compositionally biased region" description="Polar residues" evidence="5">
    <location>
        <begin position="894"/>
        <end position="903"/>
    </location>
</feature>
<feature type="compositionally biased region" description="Basic and acidic residues" evidence="5">
    <location>
        <begin position="183"/>
        <end position="193"/>
    </location>
</feature>
<dbReference type="InterPro" id="IPR031368">
    <property type="entry name" value="SPEM1_N"/>
</dbReference>
<dbReference type="PANTHER" id="PTHR34834:SF3">
    <property type="entry name" value="SPEM FAMILY MEMBER 3"/>
    <property type="match status" value="1"/>
</dbReference>
<feature type="compositionally biased region" description="Polar residues" evidence="5">
    <location>
        <begin position="160"/>
        <end position="178"/>
    </location>
</feature>
<dbReference type="AlphaFoldDB" id="A0A834E0Y6"/>
<feature type="transmembrane region" description="Helical" evidence="6">
    <location>
        <begin position="27"/>
        <end position="48"/>
    </location>
</feature>
<evidence type="ECO:0000313" key="8">
    <source>
        <dbReference type="EMBL" id="KAF6097342.1"/>
    </source>
</evidence>
<feature type="compositionally biased region" description="Pro residues" evidence="5">
    <location>
        <begin position="414"/>
        <end position="433"/>
    </location>
</feature>
<proteinExistence type="predicted"/>
<gene>
    <name evidence="8" type="ORF">HJG60_018026</name>
</gene>
<evidence type="ECO:0000313" key="9">
    <source>
        <dbReference type="Proteomes" id="UP000664940"/>
    </source>
</evidence>